<evidence type="ECO:0000313" key="3">
    <source>
        <dbReference type="Proteomes" id="UP000460287"/>
    </source>
</evidence>
<proteinExistence type="predicted"/>
<sequence>MNKKSMWSLKLNTACIVLIPVAIGINYIGKLFAQTLKLPLWLDSIGTILSAMLAGPIVGGLCGAINNVIYGLQDPMSFVYAITSVAIGITTGILAYKGMFKTIGRTLISALIIALVAIVISTPLNIYAWGGQTGNVWGDAVFASLMAKKAPLWIASFADELVVDVFDKIVVVVISFVIFKGLPKKLTMLYQNNNQIEEI</sequence>
<keyword evidence="3" id="KW-1185">Reference proteome</keyword>
<reference evidence="2 3" key="1">
    <citation type="submission" date="2019-08" db="EMBL/GenBank/DDBJ databases">
        <title>In-depth cultivation of the pig gut microbiome towards novel bacterial diversity and tailored functional studies.</title>
        <authorList>
            <person name="Wylensek D."/>
            <person name="Hitch T.C.A."/>
            <person name="Clavel T."/>
        </authorList>
    </citation>
    <scope>NUCLEOTIDE SEQUENCE [LARGE SCALE GENOMIC DNA]</scope>
    <source>
        <strain evidence="2 3">WCA-383-APC-5B</strain>
    </source>
</reference>
<accession>A0A7X2N094</accession>
<feature type="transmembrane region" description="Helical" evidence="1">
    <location>
        <begin position="40"/>
        <end position="66"/>
    </location>
</feature>
<keyword evidence="1" id="KW-0472">Membrane</keyword>
<dbReference type="AlphaFoldDB" id="A0A7X2N094"/>
<dbReference type="EMBL" id="VULX01000029">
    <property type="protein sequence ID" value="MSR92364.1"/>
    <property type="molecule type" value="Genomic_DNA"/>
</dbReference>
<gene>
    <name evidence="2" type="ORF">FYJ33_13430</name>
</gene>
<dbReference type="Gene3D" id="1.10.1760.20">
    <property type="match status" value="1"/>
</dbReference>
<name>A0A7X2N094_9CLOT</name>
<organism evidence="2 3">
    <name type="scientific">Inconstantimicrobium porci</name>
    <dbReference type="NCBI Taxonomy" id="2652291"/>
    <lineage>
        <taxon>Bacteria</taxon>
        <taxon>Bacillati</taxon>
        <taxon>Bacillota</taxon>
        <taxon>Clostridia</taxon>
        <taxon>Eubacteriales</taxon>
        <taxon>Clostridiaceae</taxon>
        <taxon>Inconstantimicrobium</taxon>
    </lineage>
</organism>
<feature type="transmembrane region" description="Helical" evidence="1">
    <location>
        <begin position="108"/>
        <end position="130"/>
    </location>
</feature>
<comment type="caution">
    <text evidence="2">The sequence shown here is derived from an EMBL/GenBank/DDBJ whole genome shotgun (WGS) entry which is preliminary data.</text>
</comment>
<keyword evidence="1" id="KW-1133">Transmembrane helix</keyword>
<feature type="transmembrane region" description="Helical" evidence="1">
    <location>
        <begin position="78"/>
        <end position="96"/>
    </location>
</feature>
<evidence type="ECO:0000256" key="1">
    <source>
        <dbReference type="SAM" id="Phobius"/>
    </source>
</evidence>
<protein>
    <submittedName>
        <fullName evidence="2">ECF transporter S component</fullName>
    </submittedName>
</protein>
<evidence type="ECO:0000313" key="2">
    <source>
        <dbReference type="EMBL" id="MSR92364.1"/>
    </source>
</evidence>
<feature type="transmembrane region" description="Helical" evidence="1">
    <location>
        <begin position="6"/>
        <end position="28"/>
    </location>
</feature>
<keyword evidence="1" id="KW-0812">Transmembrane</keyword>
<dbReference type="Proteomes" id="UP000460287">
    <property type="component" value="Unassembled WGS sequence"/>
</dbReference>
<dbReference type="RefSeq" id="WP_154532263.1">
    <property type="nucleotide sequence ID" value="NZ_JAQXTV010000026.1"/>
</dbReference>